<keyword evidence="3" id="KW-0805">Transcription regulation</keyword>
<dbReference type="InterPro" id="IPR046347">
    <property type="entry name" value="bZIP_sf"/>
</dbReference>
<reference evidence="9 10" key="1">
    <citation type="journal article" date="2007" name="Nat. Biotechnol.">
        <title>Genome sequence of the lignocellulose-bioconverting and xylose-fermenting yeast Pichia stipitis.</title>
        <authorList>
            <person name="Jeffries T.W."/>
            <person name="Grigoriev I.V."/>
            <person name="Grimwood J."/>
            <person name="Laplaza J.M."/>
            <person name="Aerts A."/>
            <person name="Salamov A."/>
            <person name="Schmutz J."/>
            <person name="Lindquist E."/>
            <person name="Dehal P."/>
            <person name="Shapiro H."/>
            <person name="Jin Y.S."/>
            <person name="Passoth V."/>
            <person name="Richardson P.M."/>
        </authorList>
    </citation>
    <scope>NUCLEOTIDE SEQUENCE [LARGE SCALE GENOMIC DNA]</scope>
    <source>
        <strain evidence="10">ATCC 58785 / CBS 6054 / NBRC 10063 / NRRL Y-11545</strain>
    </source>
</reference>
<comment type="subcellular location">
    <subcellularLocation>
        <location evidence="1">Nucleus</location>
    </subcellularLocation>
</comment>
<proteinExistence type="inferred from homology"/>
<evidence type="ECO:0000256" key="4">
    <source>
        <dbReference type="ARBA" id="ARBA00023125"/>
    </source>
</evidence>
<keyword evidence="10" id="KW-1185">Reference proteome</keyword>
<dbReference type="GO" id="GO:0003677">
    <property type="term" value="F:DNA binding"/>
    <property type="evidence" value="ECO:0007669"/>
    <property type="project" value="UniProtKB-KW"/>
</dbReference>
<dbReference type="InterPro" id="IPR021755">
    <property type="entry name" value="TF_Aft1_HRA"/>
</dbReference>
<evidence type="ECO:0000256" key="1">
    <source>
        <dbReference type="ARBA" id="ARBA00004123"/>
    </source>
</evidence>
<dbReference type="OrthoDB" id="295274at2759"/>
<name>A3LX58_PICST</name>
<feature type="compositionally biased region" description="Basic and acidic residues" evidence="7">
    <location>
        <begin position="326"/>
        <end position="339"/>
    </location>
</feature>
<feature type="compositionally biased region" description="Basic and acidic residues" evidence="7">
    <location>
        <begin position="372"/>
        <end position="382"/>
    </location>
</feature>
<dbReference type="SMART" id="SM00338">
    <property type="entry name" value="BRLZ"/>
    <property type="match status" value="1"/>
</dbReference>
<dbReference type="FunFam" id="1.20.5.170:FF:000053">
    <property type="entry name" value="BZIP transcription factor AtfA"/>
    <property type="match status" value="1"/>
</dbReference>
<dbReference type="PANTHER" id="PTHR19304">
    <property type="entry name" value="CYCLIC-AMP RESPONSE ELEMENT BINDING PROTEIN"/>
    <property type="match status" value="1"/>
</dbReference>
<dbReference type="GeneID" id="4840095"/>
<dbReference type="InParanoid" id="A3LX58"/>
<feature type="compositionally biased region" description="Low complexity" evidence="7">
    <location>
        <begin position="23"/>
        <end position="34"/>
    </location>
</feature>
<dbReference type="STRING" id="322104.A3LX58"/>
<dbReference type="PROSITE" id="PS50217">
    <property type="entry name" value="BZIP"/>
    <property type="match status" value="1"/>
</dbReference>
<feature type="region of interest" description="Disordered" evidence="7">
    <location>
        <begin position="1"/>
        <end position="70"/>
    </location>
</feature>
<evidence type="ECO:0000256" key="6">
    <source>
        <dbReference type="ARBA" id="ARBA00023242"/>
    </source>
</evidence>
<sequence length="636" mass="67528">MTNEQQKTTFDLEPNPFERSFASKDSSVSNASSVSEHHNRDSENSSATSSTKSSNKHNLHIPNLSTLNGANNNINNNININSNNNSINNSSNSTSNKLPGITPPLFTPGGRRLHPLGLSPPVPGSNGAAVTANGTALSNPGTPGSNLWNSLLSATNNHNNNGSNVNTANVATNGANANVIAAGNGPNSQANFNQFVNTLRKTGLTPNESNLRSGLTPGILSHQFSFGAQVPGLTTPSALLNSPMTPGLSSLLGLTSNNSANNVATINSLQPTHQQTYDTLPSIPQEPSESLPTSEPLRQPMAAPVVKQEIKKQETSKRSQSKKRKADTADSSKGKRQKADSAAAKKAAATRANSESDSDKESSPPRNSNNPKSEDEKRKSFLERNRVAASKCRLRKKQLVQKMEDELAFYSTGYRELSAEVNQLRDSLITLKSIIENHKGCALLAQNVGGFDQIERIIQQANYIAEMSNNSSNDVTSIPSTIPTTLHSTNSVSAIPARGNDSQFQAMSNTLVTKTIGTPNSNDVQANSSTNTTTVVTPELAGAYSHATINHAHGMSDMPQSNPDGPVAMNGGNGELRAINSMSNLSALNTGAQAQMQQLPHPQQALQNYSLRPVSSMVELQQAMHAHGNLGSELNV</sequence>
<feature type="compositionally biased region" description="Low complexity" evidence="7">
    <location>
        <begin position="340"/>
        <end position="352"/>
    </location>
</feature>
<comment type="similarity">
    <text evidence="2">Belongs to the bZIP family.</text>
</comment>
<dbReference type="FunCoup" id="A3LX58">
    <property type="interactions" value="774"/>
</dbReference>
<feature type="domain" description="BZIP" evidence="8">
    <location>
        <begin position="375"/>
        <end position="438"/>
    </location>
</feature>
<evidence type="ECO:0000313" key="9">
    <source>
        <dbReference type="EMBL" id="ABN67742.2"/>
    </source>
</evidence>
<keyword evidence="6" id="KW-0539">Nucleus</keyword>
<evidence type="ECO:0000256" key="7">
    <source>
        <dbReference type="SAM" id="MobiDB-lite"/>
    </source>
</evidence>
<dbReference type="Gene3D" id="1.20.5.170">
    <property type="match status" value="1"/>
</dbReference>
<evidence type="ECO:0000259" key="8">
    <source>
        <dbReference type="PROSITE" id="PS50217"/>
    </source>
</evidence>
<dbReference type="eggNOG" id="KOG1414">
    <property type="taxonomic scope" value="Eukaryota"/>
</dbReference>
<evidence type="ECO:0000256" key="5">
    <source>
        <dbReference type="ARBA" id="ARBA00023163"/>
    </source>
</evidence>
<dbReference type="HOGENOM" id="CLU_021530_0_0_1"/>
<dbReference type="Proteomes" id="UP000002258">
    <property type="component" value="Chromosome 6"/>
</dbReference>
<dbReference type="InterPro" id="IPR004827">
    <property type="entry name" value="bZIP"/>
</dbReference>
<keyword evidence="4" id="KW-0238">DNA-binding</keyword>
<dbReference type="Pfam" id="PF00170">
    <property type="entry name" value="bZIP_1"/>
    <property type="match status" value="1"/>
</dbReference>
<dbReference type="AlphaFoldDB" id="A3LX58"/>
<feature type="compositionally biased region" description="Basic and acidic residues" evidence="7">
    <location>
        <begin position="308"/>
        <end position="317"/>
    </location>
</feature>
<dbReference type="RefSeq" id="XP_001385771.2">
    <property type="nucleotide sequence ID" value="XM_001385734.1"/>
</dbReference>
<evidence type="ECO:0000313" key="10">
    <source>
        <dbReference type="Proteomes" id="UP000002258"/>
    </source>
</evidence>
<feature type="compositionally biased region" description="Low complexity" evidence="7">
    <location>
        <begin position="44"/>
        <end position="53"/>
    </location>
</feature>
<dbReference type="KEGG" id="pic:PICST_32703"/>
<evidence type="ECO:0000256" key="3">
    <source>
        <dbReference type="ARBA" id="ARBA00023015"/>
    </source>
</evidence>
<gene>
    <name evidence="9" type="ORF">PICST_32703</name>
</gene>
<dbReference type="GO" id="GO:0005634">
    <property type="term" value="C:nucleus"/>
    <property type="evidence" value="ECO:0007669"/>
    <property type="project" value="UniProtKB-SubCell"/>
</dbReference>
<dbReference type="OMA" id="HNAQTES"/>
<keyword evidence="5" id="KW-0804">Transcription</keyword>
<dbReference type="EMBL" id="CP000500">
    <property type="protein sequence ID" value="ABN67742.2"/>
    <property type="molecule type" value="Genomic_DNA"/>
</dbReference>
<evidence type="ECO:0000256" key="2">
    <source>
        <dbReference type="ARBA" id="ARBA00007163"/>
    </source>
</evidence>
<dbReference type="SUPFAM" id="SSF57959">
    <property type="entry name" value="Leucine zipper domain"/>
    <property type="match status" value="1"/>
</dbReference>
<dbReference type="InterPro" id="IPR051027">
    <property type="entry name" value="bZIP_transcription_factors"/>
</dbReference>
<feature type="region of interest" description="Disordered" evidence="7">
    <location>
        <begin position="275"/>
        <end position="382"/>
    </location>
</feature>
<dbReference type="CDD" id="cd14687">
    <property type="entry name" value="bZIP_ATF2"/>
    <property type="match status" value="1"/>
</dbReference>
<protein>
    <submittedName>
        <fullName evidence="9">BZIP protein that binds to CRE motifs, interacts with Mig1p</fullName>
    </submittedName>
</protein>
<organism evidence="9 10">
    <name type="scientific">Scheffersomyces stipitis (strain ATCC 58785 / CBS 6054 / NBRC 10063 / NRRL Y-11545)</name>
    <name type="common">Yeast</name>
    <name type="synonym">Pichia stipitis</name>
    <dbReference type="NCBI Taxonomy" id="322104"/>
    <lineage>
        <taxon>Eukaryota</taxon>
        <taxon>Fungi</taxon>
        <taxon>Dikarya</taxon>
        <taxon>Ascomycota</taxon>
        <taxon>Saccharomycotina</taxon>
        <taxon>Pichiomycetes</taxon>
        <taxon>Debaryomycetaceae</taxon>
        <taxon>Scheffersomyces</taxon>
    </lineage>
</organism>
<dbReference type="Pfam" id="PF11786">
    <property type="entry name" value="Aft1_HRA"/>
    <property type="match status" value="1"/>
</dbReference>
<dbReference type="GO" id="GO:0006357">
    <property type="term" value="P:regulation of transcription by RNA polymerase II"/>
    <property type="evidence" value="ECO:0007669"/>
    <property type="project" value="UniProtKB-ARBA"/>
</dbReference>
<dbReference type="GO" id="GO:0003700">
    <property type="term" value="F:DNA-binding transcription factor activity"/>
    <property type="evidence" value="ECO:0007669"/>
    <property type="project" value="InterPro"/>
</dbReference>
<accession>A3LX58</accession>